<dbReference type="InParanoid" id="A0A420XPQ8"/>
<dbReference type="Pfam" id="PF00703">
    <property type="entry name" value="Glyco_hydro_2"/>
    <property type="match status" value="1"/>
</dbReference>
<evidence type="ECO:0000313" key="10">
    <source>
        <dbReference type="EMBL" id="RKS75253.1"/>
    </source>
</evidence>
<dbReference type="PANTHER" id="PTHR10066:SF67">
    <property type="entry name" value="BETA-GLUCURONIDASE"/>
    <property type="match status" value="1"/>
</dbReference>
<evidence type="ECO:0000256" key="4">
    <source>
        <dbReference type="ARBA" id="ARBA00022801"/>
    </source>
</evidence>
<name>A0A420XPQ8_9ACTN</name>
<evidence type="ECO:0000256" key="5">
    <source>
        <dbReference type="ARBA" id="ARBA00023295"/>
    </source>
</evidence>
<feature type="domain" description="Glycosyl hydrolases family 2 sugar binding" evidence="9">
    <location>
        <begin position="13"/>
        <end position="179"/>
    </location>
</feature>
<dbReference type="Proteomes" id="UP000281955">
    <property type="component" value="Unassembled WGS sequence"/>
</dbReference>
<accession>A0A420XPQ8</accession>
<dbReference type="PRINTS" id="PR00132">
    <property type="entry name" value="GLHYDRLASE2"/>
</dbReference>
<dbReference type="Pfam" id="PF02836">
    <property type="entry name" value="Glyco_hydro_2_C"/>
    <property type="match status" value="1"/>
</dbReference>
<dbReference type="InterPro" id="IPR008979">
    <property type="entry name" value="Galactose-bd-like_sf"/>
</dbReference>
<reference evidence="10 11" key="1">
    <citation type="submission" date="2018-10" db="EMBL/GenBank/DDBJ databases">
        <title>Genomic Encyclopedia of Archaeal and Bacterial Type Strains, Phase II (KMG-II): from individual species to whole genera.</title>
        <authorList>
            <person name="Goeker M."/>
        </authorList>
    </citation>
    <scope>NUCLEOTIDE SEQUENCE [LARGE SCALE GENOMIC DNA]</scope>
    <source>
        <strain evidence="10 11">RP-AC37</strain>
    </source>
</reference>
<dbReference type="PROSITE" id="PS00608">
    <property type="entry name" value="GLYCOSYL_HYDROL_F2_2"/>
    <property type="match status" value="1"/>
</dbReference>
<keyword evidence="11" id="KW-1185">Reference proteome</keyword>
<proteinExistence type="inferred from homology"/>
<dbReference type="SUPFAM" id="SSF49303">
    <property type="entry name" value="beta-Galactosidase/glucuronidase domain"/>
    <property type="match status" value="1"/>
</dbReference>
<dbReference type="InterPro" id="IPR013783">
    <property type="entry name" value="Ig-like_fold"/>
</dbReference>
<dbReference type="PROSITE" id="PS00719">
    <property type="entry name" value="GLYCOSYL_HYDROL_F2_1"/>
    <property type="match status" value="1"/>
</dbReference>
<evidence type="ECO:0000259" key="7">
    <source>
        <dbReference type="Pfam" id="PF00703"/>
    </source>
</evidence>
<dbReference type="AlphaFoldDB" id="A0A420XPQ8"/>
<dbReference type="InterPro" id="IPR006101">
    <property type="entry name" value="Glyco_hydro_2"/>
</dbReference>
<dbReference type="GO" id="GO:0004566">
    <property type="term" value="F:beta-glucuronidase activity"/>
    <property type="evidence" value="ECO:0007669"/>
    <property type="project" value="UniProtKB-EC"/>
</dbReference>
<dbReference type="InterPro" id="IPR017853">
    <property type="entry name" value="GH"/>
</dbReference>
<evidence type="ECO:0000256" key="6">
    <source>
        <dbReference type="RuleBase" id="RU361154"/>
    </source>
</evidence>
<gene>
    <name evidence="10" type="ORF">CLV35_1712</name>
</gene>
<dbReference type="Gene3D" id="2.60.120.260">
    <property type="entry name" value="Galactose-binding domain-like"/>
    <property type="match status" value="1"/>
</dbReference>
<dbReference type="InterPro" id="IPR006103">
    <property type="entry name" value="Glyco_hydro_2_cat"/>
</dbReference>
<evidence type="ECO:0000259" key="9">
    <source>
        <dbReference type="Pfam" id="PF02837"/>
    </source>
</evidence>
<dbReference type="OrthoDB" id="9762066at2"/>
<dbReference type="InterPro" id="IPR023230">
    <property type="entry name" value="Glyco_hydro_2_CS"/>
</dbReference>
<evidence type="ECO:0000256" key="3">
    <source>
        <dbReference type="ARBA" id="ARBA00016205"/>
    </source>
</evidence>
<dbReference type="InterPro" id="IPR023232">
    <property type="entry name" value="Glyco_hydro_2_AS"/>
</dbReference>
<comment type="similarity">
    <text evidence="1 6">Belongs to the glycosyl hydrolase 2 family.</text>
</comment>
<dbReference type="EMBL" id="RBWV01000011">
    <property type="protein sequence ID" value="RKS75253.1"/>
    <property type="molecule type" value="Genomic_DNA"/>
</dbReference>
<organism evidence="10 11">
    <name type="scientific">Motilibacter peucedani</name>
    <dbReference type="NCBI Taxonomy" id="598650"/>
    <lineage>
        <taxon>Bacteria</taxon>
        <taxon>Bacillati</taxon>
        <taxon>Actinomycetota</taxon>
        <taxon>Actinomycetes</taxon>
        <taxon>Motilibacterales</taxon>
        <taxon>Motilibacteraceae</taxon>
        <taxon>Motilibacter</taxon>
    </lineage>
</organism>
<keyword evidence="5 6" id="KW-0326">Glycosidase</keyword>
<dbReference type="InterPro" id="IPR006102">
    <property type="entry name" value="Ig-like_GH2"/>
</dbReference>
<evidence type="ECO:0000259" key="8">
    <source>
        <dbReference type="Pfam" id="PF02836"/>
    </source>
</evidence>
<dbReference type="Gene3D" id="2.60.40.10">
    <property type="entry name" value="Immunoglobulins"/>
    <property type="match status" value="1"/>
</dbReference>
<dbReference type="SUPFAM" id="SSF51445">
    <property type="entry name" value="(Trans)glycosidases"/>
    <property type="match status" value="1"/>
</dbReference>
<dbReference type="EC" id="3.2.1.31" evidence="2"/>
<dbReference type="GO" id="GO:0005975">
    <property type="term" value="P:carbohydrate metabolic process"/>
    <property type="evidence" value="ECO:0007669"/>
    <property type="project" value="InterPro"/>
</dbReference>
<feature type="domain" description="Glycoside hydrolase family 2 catalytic" evidence="8">
    <location>
        <begin position="276"/>
        <end position="588"/>
    </location>
</feature>
<sequence>MLRPQDTRTRERRSLDGLWRFRLDGAGEGRAQRWFAAPLEQYRLMAVPASFNDIVADPDVRDYAGELWYQTTARVPRGWDGSRVVLHLESATHRATVWVGDTEVVSHEGGYTPFEADVTEHVRAGELVRITVCVDNRLSFETIPPGLVVQTPRGPRQRWFHDFYNYAGIHRHVWLSSTPTTWVDDVTVVTGLEGSVGTVAYDVEVRGTAAYDVAATLRDGTGAVVATGTGASGTLRVEDVHRWAPGDGYLYELEVRLEHDGAVLDSWLQPVGVRTVEVRGTEFLVNGEPFHFRGFGKHEDAAVIGRAHSDAYLLRDFELLRWIGANSFRTSHYPYSEDVLDLADREGIVLIDEVAAVGLHFGLGGSIPGPPGRTTFSAETINGTTQAVHAQAIRELVARDKNHPCVVLWSIANEPESETAAAEEYFRPLFDVAREADPTRPVGFVNVALAPHGTCRVSQFGDVIMLNRYYGWYVHTGDLDAAELAWEQELRGWAGDGKPIIVTEYGADTLAGLHSLAAEPWSEEYQVAYLDMNHRVLDRIPAVVGEHVWNFADFATAPGVMRVGGNRKGVFTRDRQPKAAAHALRRRWLVAPAE</sequence>
<evidence type="ECO:0000256" key="2">
    <source>
        <dbReference type="ARBA" id="ARBA00012761"/>
    </source>
</evidence>
<dbReference type="GO" id="GO:0030246">
    <property type="term" value="F:carbohydrate binding"/>
    <property type="evidence" value="ECO:0007669"/>
    <property type="project" value="TreeGrafter"/>
</dbReference>
<dbReference type="RefSeq" id="WP_121193060.1">
    <property type="nucleotide sequence ID" value="NZ_RBWV01000011.1"/>
</dbReference>
<feature type="domain" description="Glycoside hydrolase family 2 immunoglobulin-like beta-sandwich" evidence="7">
    <location>
        <begin position="183"/>
        <end position="274"/>
    </location>
</feature>
<dbReference type="InterPro" id="IPR006104">
    <property type="entry name" value="Glyco_hydro_2_N"/>
</dbReference>
<dbReference type="GO" id="GO:0019391">
    <property type="term" value="P:glucuronoside catabolic process"/>
    <property type="evidence" value="ECO:0007669"/>
    <property type="project" value="TreeGrafter"/>
</dbReference>
<dbReference type="InterPro" id="IPR036156">
    <property type="entry name" value="Beta-gal/glucu_dom_sf"/>
</dbReference>
<dbReference type="SUPFAM" id="SSF49785">
    <property type="entry name" value="Galactose-binding domain-like"/>
    <property type="match status" value="1"/>
</dbReference>
<dbReference type="NCBIfam" id="NF007538">
    <property type="entry name" value="PRK10150.1"/>
    <property type="match status" value="1"/>
</dbReference>
<dbReference type="PANTHER" id="PTHR10066">
    <property type="entry name" value="BETA-GLUCURONIDASE"/>
    <property type="match status" value="1"/>
</dbReference>
<dbReference type="Gene3D" id="3.20.20.80">
    <property type="entry name" value="Glycosidases"/>
    <property type="match status" value="1"/>
</dbReference>
<comment type="caution">
    <text evidence="10">The sequence shown here is derived from an EMBL/GenBank/DDBJ whole genome shotgun (WGS) entry which is preliminary data.</text>
</comment>
<evidence type="ECO:0000313" key="11">
    <source>
        <dbReference type="Proteomes" id="UP000281955"/>
    </source>
</evidence>
<dbReference type="FunFam" id="3.20.20.80:FF:000080">
    <property type="entry name" value="Beta-glucuronidase UidA"/>
    <property type="match status" value="1"/>
</dbReference>
<protein>
    <recommendedName>
        <fullName evidence="3">Beta-glucuronidase</fullName>
        <ecNumber evidence="2">3.2.1.31</ecNumber>
    </recommendedName>
</protein>
<dbReference type="Pfam" id="PF02837">
    <property type="entry name" value="Glyco_hydro_2_N"/>
    <property type="match status" value="1"/>
</dbReference>
<evidence type="ECO:0000256" key="1">
    <source>
        <dbReference type="ARBA" id="ARBA00007401"/>
    </source>
</evidence>
<keyword evidence="4 6" id="KW-0378">Hydrolase</keyword>